<organism evidence="2 3">
    <name type="scientific">Antarcticibacterium arcticum</name>
    <dbReference type="NCBI Taxonomy" id="2585771"/>
    <lineage>
        <taxon>Bacteria</taxon>
        <taxon>Pseudomonadati</taxon>
        <taxon>Bacteroidota</taxon>
        <taxon>Flavobacteriia</taxon>
        <taxon>Flavobacteriales</taxon>
        <taxon>Flavobacteriaceae</taxon>
        <taxon>Antarcticibacterium</taxon>
    </lineage>
</organism>
<sequence>MVKKPLLLFPFPISAEKSKKQGFPGKMFIPTKIQQIQRNELKITELDRVLSNRSASLQKAAGNIIPEMILVLETAGEIKDFFKAVKKTPGMEFLAEYETEFEAEDDFYNIDKNGNRSEENVDARFYLTMTNQRALKELQKYWREYKKDKEKQNFKRGTAKFRSLFEQLKDIRPYNVSDRVRDTGIGEYIQERKLYDFDFVRFEIELAFKGSDQANRKAYEEVTRLLNLHNGEEVKGSRTIISEISYHAFIARAPIQVFDDLTENTNISFLKSQQVLFFRPVGQMVFETPENIEQLKKLPNVEENDELPTNGHPVIALFDGLPLANHILLENRLQIDDPDGFSSNYTGNQRFHGTAMASLIIHGDLDNEKKSILKRPLYVRPIMKLGTQLYQGECLPDDVLPIDLVHRAVLRMKVGDADNPPVAPEVKIINFSIGDAFRPFLNNMSSWAKLLDWLSYQYDILFVISAGNFSDDIALEVPDDEFDNLSDDEVQKLALEEIVRTNFNRKILAPAESINSITVGAAHFDFSKPNNLYQRKNLIKSSSLLSPISRIGFGFRRSIKPEIITSGGRKLFRKSPIQNLPGKTVLKLESIPFNVNPPGNRSAFPGSPGQINKSGYLCGTSNAAALTSRLAAQLYDVLISINNSGDKSIPTDFLTVIIKSLLVHSASWSKSSDFLLQLIKDLPGSAANTSKKNVLPYLGYGGIDPERILYCTEKRVTIIGYGKLYDGQAHLYRFPLPPSLTKGRIDKKLTITLAYNSPLNFKTRQYRKAQLFFDNLKHNNHLELDRSYYDFRATQLGTVQHDILIGDKADVFVDGDFLEIKVNCREDASELGKLPIKYGLSVTLEVKENNDIKIYEEIRQGVQTRIRPTL</sequence>
<dbReference type="Pfam" id="PF00082">
    <property type="entry name" value="Peptidase_S8"/>
    <property type="match status" value="1"/>
</dbReference>
<reference evidence="2 3" key="1">
    <citation type="submission" date="2019-08" db="EMBL/GenBank/DDBJ databases">
        <title>Antarcticibacterium arcticum sp. nov., a bacterium isolated from marine sediment of the Canadian Beaufort Sea.</title>
        <authorList>
            <person name="Lee Y.M."/>
            <person name="Baek K."/>
            <person name="Lee D.-H."/>
            <person name="Shin S.C."/>
            <person name="Jin Y.K."/>
            <person name="Park Y."/>
        </authorList>
    </citation>
    <scope>NUCLEOTIDE SEQUENCE [LARGE SCALE GENOMIC DNA]</scope>
    <source>
        <strain evidence="2 3">PAMC 28998</strain>
    </source>
</reference>
<dbReference type="AlphaFoldDB" id="A0A5B8YHD6"/>
<evidence type="ECO:0000259" key="1">
    <source>
        <dbReference type="Pfam" id="PF00082"/>
    </source>
</evidence>
<dbReference type="OrthoDB" id="1100338at2"/>
<evidence type="ECO:0000313" key="3">
    <source>
        <dbReference type="Proteomes" id="UP000321954"/>
    </source>
</evidence>
<dbReference type="RefSeq" id="WP_146831867.1">
    <property type="nucleotide sequence ID" value="NZ_CP042476.1"/>
</dbReference>
<name>A0A5B8YHD6_9FLAO</name>
<keyword evidence="3" id="KW-1185">Reference proteome</keyword>
<accession>A0A5B8YHD6</accession>
<dbReference type="CDD" id="cd04847">
    <property type="entry name" value="Peptidases_S8_Subtilisin_like_2"/>
    <property type="match status" value="1"/>
</dbReference>
<proteinExistence type="predicted"/>
<dbReference type="GO" id="GO:0006508">
    <property type="term" value="P:proteolysis"/>
    <property type="evidence" value="ECO:0007669"/>
    <property type="project" value="InterPro"/>
</dbReference>
<dbReference type="InterPro" id="IPR034074">
    <property type="entry name" value="Y4bN_pept_dom"/>
</dbReference>
<dbReference type="Gene3D" id="3.40.50.200">
    <property type="entry name" value="Peptidase S8/S53 domain"/>
    <property type="match status" value="1"/>
</dbReference>
<dbReference type="Proteomes" id="UP000321954">
    <property type="component" value="Chromosome"/>
</dbReference>
<dbReference type="EMBL" id="CP042476">
    <property type="protein sequence ID" value="QED37204.1"/>
    <property type="molecule type" value="Genomic_DNA"/>
</dbReference>
<feature type="domain" description="Peptidase S8/S53" evidence="1">
    <location>
        <begin position="324"/>
        <end position="680"/>
    </location>
</feature>
<dbReference type="InterPro" id="IPR036852">
    <property type="entry name" value="Peptidase_S8/S53_dom_sf"/>
</dbReference>
<protein>
    <submittedName>
        <fullName evidence="2">S8 family peptidase</fullName>
    </submittedName>
</protein>
<evidence type="ECO:0000313" key="2">
    <source>
        <dbReference type="EMBL" id="QED37204.1"/>
    </source>
</evidence>
<dbReference type="SUPFAM" id="SSF52743">
    <property type="entry name" value="Subtilisin-like"/>
    <property type="match status" value="1"/>
</dbReference>
<gene>
    <name evidence="2" type="ORF">FK178_05540</name>
</gene>
<dbReference type="GO" id="GO:0004252">
    <property type="term" value="F:serine-type endopeptidase activity"/>
    <property type="evidence" value="ECO:0007669"/>
    <property type="project" value="InterPro"/>
</dbReference>
<dbReference type="KEGG" id="anp:FK178_05540"/>
<dbReference type="InterPro" id="IPR000209">
    <property type="entry name" value="Peptidase_S8/S53_dom"/>
</dbReference>